<keyword evidence="2" id="KW-1185">Reference proteome</keyword>
<proteinExistence type="predicted"/>
<evidence type="ECO:0000313" key="2">
    <source>
        <dbReference type="Proteomes" id="UP000024404"/>
    </source>
</evidence>
<reference evidence="1" key="2">
    <citation type="submission" date="2022-06" db="UniProtKB">
        <authorList>
            <consortium name="EnsemblMetazoa"/>
        </authorList>
    </citation>
    <scope>IDENTIFICATION</scope>
</reference>
<dbReference type="EnsemblMetazoa" id="OVOC716.1">
    <property type="protein sequence ID" value="OVOC716.1"/>
    <property type="gene ID" value="WBGene00237525"/>
</dbReference>
<reference evidence="2" key="1">
    <citation type="submission" date="2013-10" db="EMBL/GenBank/DDBJ databases">
        <title>Genome sequencing of Onchocerca volvulus.</title>
        <authorList>
            <person name="Cotton J."/>
            <person name="Tsai J."/>
            <person name="Stanley E."/>
            <person name="Tracey A."/>
            <person name="Holroyd N."/>
            <person name="Lustigman S."/>
            <person name="Berriman M."/>
        </authorList>
    </citation>
    <scope>NUCLEOTIDE SEQUENCE</scope>
</reference>
<dbReference type="AlphaFoldDB" id="A0A8R1Y1F5"/>
<name>A0A8R1Y1F5_ONCVO</name>
<protein>
    <submittedName>
        <fullName evidence="1">Uncharacterized protein</fullName>
    </submittedName>
</protein>
<evidence type="ECO:0000313" key="1">
    <source>
        <dbReference type="EnsemblMetazoa" id="OVOC716.1"/>
    </source>
</evidence>
<accession>A0A8R1Y1F5</accession>
<sequence>MNIAGVSENSDPLESEAISRARKKFCGGHLKIELFPSAGLFLLLKKLQVFMPEHLLEVMFKGETDLVQDLMVGCDGNVQDEREVRKKRFAEMSQIDGQEKVRSWRYKNNRGQRILPKYQDFQFEEPMKVSILGNMLRAFTYLVVVGPNC</sequence>
<dbReference type="Proteomes" id="UP000024404">
    <property type="component" value="Unassembled WGS sequence"/>
</dbReference>
<dbReference type="EMBL" id="CMVM020000020">
    <property type="status" value="NOT_ANNOTATED_CDS"/>
    <property type="molecule type" value="Genomic_DNA"/>
</dbReference>
<organism evidence="1 2">
    <name type="scientific">Onchocerca volvulus</name>
    <dbReference type="NCBI Taxonomy" id="6282"/>
    <lineage>
        <taxon>Eukaryota</taxon>
        <taxon>Metazoa</taxon>
        <taxon>Ecdysozoa</taxon>
        <taxon>Nematoda</taxon>
        <taxon>Chromadorea</taxon>
        <taxon>Rhabditida</taxon>
        <taxon>Spirurina</taxon>
        <taxon>Spiruromorpha</taxon>
        <taxon>Filarioidea</taxon>
        <taxon>Onchocercidae</taxon>
        <taxon>Onchocerca</taxon>
    </lineage>
</organism>